<dbReference type="EMBL" id="WAGF01000003">
    <property type="protein sequence ID" value="KAB0880824.1"/>
    <property type="molecule type" value="Genomic_DNA"/>
</dbReference>
<evidence type="ECO:0000313" key="3">
    <source>
        <dbReference type="Proteomes" id="UP000439917"/>
    </source>
</evidence>
<accession>A0AAN5X7Z3</accession>
<protein>
    <submittedName>
        <fullName evidence="2">Uncharacterized protein</fullName>
    </submittedName>
</protein>
<dbReference type="AlphaFoldDB" id="A0AAN5X7Z3"/>
<feature type="region of interest" description="Disordered" evidence="1">
    <location>
        <begin position="73"/>
        <end position="108"/>
    </location>
</feature>
<proteinExistence type="predicted"/>
<sequence length="108" mass="11390">MAETIVVGCKLPNGLVVEQEGYTVTLNGANSSNVVGGYGLTEGVDKDAFEKWLEVHKNQPYVKNELVFAQAKANSAQSKATENASIKSGLEGLPQDKPAPGIEKADGK</sequence>
<reference evidence="2 3" key="1">
    <citation type="submission" date="2019-09" db="EMBL/GenBank/DDBJ databases">
        <title>Prevalence, distribution, and phylogeny of type two toxin-antitoxin genes possessed by Cronobacter species where C. sakazakii homologs follow sequence type lineages.</title>
        <authorList>
            <person name="Finkelstein S."/>
            <person name="Negrete F."/>
            <person name="Jang H."/>
            <person name="Gopinath G.R."/>
            <person name="Tall B.D."/>
        </authorList>
    </citation>
    <scope>NUCLEOTIDE SEQUENCE [LARGE SCALE GENOMIC DNA]</scope>
    <source>
        <strain evidence="2 3">MOD1_Comp4</strain>
    </source>
</reference>
<organism evidence="2 3">
    <name type="scientific">Cronobacter sakazakii</name>
    <name type="common">Enterobacter sakazakii</name>
    <dbReference type="NCBI Taxonomy" id="28141"/>
    <lineage>
        <taxon>Bacteria</taxon>
        <taxon>Pseudomonadati</taxon>
        <taxon>Pseudomonadota</taxon>
        <taxon>Gammaproteobacteria</taxon>
        <taxon>Enterobacterales</taxon>
        <taxon>Enterobacteriaceae</taxon>
        <taxon>Cronobacter</taxon>
    </lineage>
</organism>
<evidence type="ECO:0000313" key="2">
    <source>
        <dbReference type="EMBL" id="KAB0880824.1"/>
    </source>
</evidence>
<gene>
    <name evidence="2" type="ORF">FZI38_01155</name>
</gene>
<comment type="caution">
    <text evidence="2">The sequence shown here is derived from an EMBL/GenBank/DDBJ whole genome shotgun (WGS) entry which is preliminary data.</text>
</comment>
<evidence type="ECO:0000256" key="1">
    <source>
        <dbReference type="SAM" id="MobiDB-lite"/>
    </source>
</evidence>
<name>A0AAN5X7Z3_CROSK</name>
<dbReference type="Proteomes" id="UP000439917">
    <property type="component" value="Unassembled WGS sequence"/>
</dbReference>